<dbReference type="AlphaFoldDB" id="A0A4Z1E6D5"/>
<reference evidence="1 2" key="1">
    <citation type="submission" date="2017-12" db="EMBL/GenBank/DDBJ databases">
        <title>Comparative genomics of Botrytis spp.</title>
        <authorList>
            <person name="Valero-Jimenez C.A."/>
            <person name="Tapia P."/>
            <person name="Veloso J."/>
            <person name="Silva-Moreno E."/>
            <person name="Staats M."/>
            <person name="Valdes J.H."/>
            <person name="Van Kan J.A.L."/>
        </authorList>
    </citation>
    <scope>NUCLEOTIDE SEQUENCE [LARGE SCALE GENOMIC DNA]</scope>
    <source>
        <strain evidence="1 2">Bt9001</strain>
    </source>
</reference>
<protein>
    <submittedName>
        <fullName evidence="1">Uncharacterized protein</fullName>
    </submittedName>
</protein>
<dbReference type="EMBL" id="PQXH01000258">
    <property type="protein sequence ID" value="TGO07625.1"/>
    <property type="molecule type" value="Genomic_DNA"/>
</dbReference>
<name>A0A4Z1E6D5_9HELO</name>
<sequence>MPKKKAFPAFRSNLGLPLAPLRSTFHINWVKPIMSPNDFRGHTRVWKILKLWRPALPKNQSRVLPYGLPLNSKLGTNFKRPLVFRRIGLVVWKDKVVDGESIACKRAGKENKKR</sequence>
<accession>A0A4Z1E6D5</accession>
<proteinExistence type="predicted"/>
<evidence type="ECO:0000313" key="1">
    <source>
        <dbReference type="EMBL" id="TGO07625.1"/>
    </source>
</evidence>
<evidence type="ECO:0000313" key="2">
    <source>
        <dbReference type="Proteomes" id="UP000297777"/>
    </source>
</evidence>
<organism evidence="1 2">
    <name type="scientific">Botrytis tulipae</name>
    <dbReference type="NCBI Taxonomy" id="87230"/>
    <lineage>
        <taxon>Eukaryota</taxon>
        <taxon>Fungi</taxon>
        <taxon>Dikarya</taxon>
        <taxon>Ascomycota</taxon>
        <taxon>Pezizomycotina</taxon>
        <taxon>Leotiomycetes</taxon>
        <taxon>Helotiales</taxon>
        <taxon>Sclerotiniaceae</taxon>
        <taxon>Botrytis</taxon>
    </lineage>
</organism>
<comment type="caution">
    <text evidence="1">The sequence shown here is derived from an EMBL/GenBank/DDBJ whole genome shotgun (WGS) entry which is preliminary data.</text>
</comment>
<gene>
    <name evidence="1" type="ORF">BTUL_0258g00030</name>
</gene>
<dbReference type="Proteomes" id="UP000297777">
    <property type="component" value="Unassembled WGS sequence"/>
</dbReference>
<keyword evidence="2" id="KW-1185">Reference proteome</keyword>